<proteinExistence type="predicted"/>
<gene>
    <name evidence="7" type="ORF">WCD58_21675</name>
</gene>
<dbReference type="EC" id="3.1.1.61" evidence="2"/>
<evidence type="ECO:0000256" key="4">
    <source>
        <dbReference type="PROSITE-ProRule" id="PRU00050"/>
    </source>
</evidence>
<feature type="active site" evidence="4">
    <location>
        <position position="39"/>
    </location>
</feature>
<dbReference type="Pfam" id="PF01339">
    <property type="entry name" value="CheB_methylest"/>
    <property type="match status" value="1"/>
</dbReference>
<dbReference type="PANTHER" id="PTHR42872:SF6">
    <property type="entry name" value="PROTEIN-GLUTAMATE METHYLESTERASE_PROTEIN-GLUTAMINE GLUTAMINASE"/>
    <property type="match status" value="1"/>
</dbReference>
<dbReference type="CDD" id="cd16433">
    <property type="entry name" value="CheB"/>
    <property type="match status" value="1"/>
</dbReference>
<comment type="catalytic activity">
    <reaction evidence="3">
        <text>[protein]-L-glutamate 5-O-methyl ester + H2O = L-glutamyl-[protein] + methanol + H(+)</text>
        <dbReference type="Rhea" id="RHEA:23236"/>
        <dbReference type="Rhea" id="RHEA-COMP:10208"/>
        <dbReference type="Rhea" id="RHEA-COMP:10311"/>
        <dbReference type="ChEBI" id="CHEBI:15377"/>
        <dbReference type="ChEBI" id="CHEBI:15378"/>
        <dbReference type="ChEBI" id="CHEBI:17790"/>
        <dbReference type="ChEBI" id="CHEBI:29973"/>
        <dbReference type="ChEBI" id="CHEBI:82795"/>
        <dbReference type="EC" id="3.1.1.61"/>
    </reaction>
</comment>
<evidence type="ECO:0000313" key="8">
    <source>
        <dbReference type="Proteomes" id="UP001369736"/>
    </source>
</evidence>
<dbReference type="RefSeq" id="WP_337705143.1">
    <property type="nucleotide sequence ID" value="NZ_JBBEGM010000009.1"/>
</dbReference>
<reference evidence="7 8" key="1">
    <citation type="submission" date="2024-03" db="EMBL/GenBank/DDBJ databases">
        <title>Actinomycetospora sp. OC33-EN07, a novel actinomycete isolated from wild orchid (Aerides multiflora).</title>
        <authorList>
            <person name="Suriyachadkun C."/>
        </authorList>
    </citation>
    <scope>NUCLEOTIDE SEQUENCE [LARGE SCALE GENOMIC DNA]</scope>
    <source>
        <strain evidence="7 8">OC33-EN07</strain>
    </source>
</reference>
<sequence>MNDLPLIGVGASAGGIEALFDLVAGIDADLDAAVLVVVHQAADAPSVLAGLLDRRCALSVASAEGGERLERGRVLVAPPDHHLHVVDGRVEVSRGPKENGHRPGIDPLFRSLALAAGPRATGVVLSGMLDDGAAGLLDLVRHGGTAVVQEPGDALYDGMPTAALEQVPGALVRPAREIGPALTEIVARRPLDVARPSAQLAYEVRISRGDEVEMTEHDPPGAPAGLSCPDCAGPLFDLGSEDRPRYRCRTGHAWSVVSLGAEQDETAERALYAALRALEDKMALARRVASSAEGSGATTVAARSRKSAREAMRSAVVLRRLLTGSGGAANGRADPEGSEGDDGSVR</sequence>
<dbReference type="InterPro" id="IPR011247">
    <property type="entry name" value="Chemotax_prot-Glu_Me-esterase"/>
</dbReference>
<dbReference type="Gene3D" id="3.40.50.180">
    <property type="entry name" value="Methylesterase CheB, C-terminal domain"/>
    <property type="match status" value="1"/>
</dbReference>
<evidence type="ECO:0000313" key="7">
    <source>
        <dbReference type="EMBL" id="MEJ2863782.1"/>
    </source>
</evidence>
<feature type="compositionally biased region" description="Acidic residues" evidence="5">
    <location>
        <begin position="336"/>
        <end position="346"/>
    </location>
</feature>
<feature type="active site" evidence="4">
    <location>
        <position position="131"/>
    </location>
</feature>
<evidence type="ECO:0000259" key="6">
    <source>
        <dbReference type="PROSITE" id="PS50122"/>
    </source>
</evidence>
<evidence type="ECO:0000256" key="3">
    <source>
        <dbReference type="ARBA" id="ARBA00048267"/>
    </source>
</evidence>
<dbReference type="InterPro" id="IPR000673">
    <property type="entry name" value="Sig_transdc_resp-reg_Me-estase"/>
</dbReference>
<keyword evidence="4" id="KW-0145">Chemotaxis</keyword>
<feature type="active site" evidence="4">
    <location>
        <position position="12"/>
    </location>
</feature>
<feature type="domain" description="CheB-type methylesterase" evidence="6">
    <location>
        <begin position="1"/>
        <end position="189"/>
    </location>
</feature>
<keyword evidence="1 4" id="KW-0378">Hydrolase</keyword>
<comment type="caution">
    <text evidence="7">The sequence shown here is derived from an EMBL/GenBank/DDBJ whole genome shotgun (WGS) entry which is preliminary data.</text>
</comment>
<dbReference type="SUPFAM" id="SSF52738">
    <property type="entry name" value="Methylesterase CheB, C-terminal domain"/>
    <property type="match status" value="1"/>
</dbReference>
<organism evidence="7 8">
    <name type="scientific">Actinomycetospora flava</name>
    <dbReference type="NCBI Taxonomy" id="3129232"/>
    <lineage>
        <taxon>Bacteria</taxon>
        <taxon>Bacillati</taxon>
        <taxon>Actinomycetota</taxon>
        <taxon>Actinomycetes</taxon>
        <taxon>Pseudonocardiales</taxon>
        <taxon>Pseudonocardiaceae</taxon>
        <taxon>Actinomycetospora</taxon>
    </lineage>
</organism>
<dbReference type="PROSITE" id="PS50122">
    <property type="entry name" value="CHEB"/>
    <property type="match status" value="1"/>
</dbReference>
<protein>
    <recommendedName>
        <fullName evidence="2">protein-glutamate methylesterase</fullName>
        <ecNumber evidence="2">3.1.1.61</ecNumber>
    </recommendedName>
</protein>
<dbReference type="PANTHER" id="PTHR42872">
    <property type="entry name" value="PROTEIN-GLUTAMATE METHYLESTERASE/PROTEIN-GLUTAMINE GLUTAMINASE"/>
    <property type="match status" value="1"/>
</dbReference>
<accession>A0ABU8MAV9</accession>
<evidence type="ECO:0000256" key="1">
    <source>
        <dbReference type="ARBA" id="ARBA00022801"/>
    </source>
</evidence>
<dbReference type="InterPro" id="IPR035909">
    <property type="entry name" value="CheB_C"/>
</dbReference>
<dbReference type="PIRSF" id="PIRSF036461">
    <property type="entry name" value="Chmtx_methlestr"/>
    <property type="match status" value="1"/>
</dbReference>
<dbReference type="Proteomes" id="UP001369736">
    <property type="component" value="Unassembled WGS sequence"/>
</dbReference>
<name>A0ABU8MAV9_9PSEU</name>
<dbReference type="EMBL" id="JBBEGM010000009">
    <property type="protein sequence ID" value="MEJ2863782.1"/>
    <property type="molecule type" value="Genomic_DNA"/>
</dbReference>
<keyword evidence="8" id="KW-1185">Reference proteome</keyword>
<feature type="region of interest" description="Disordered" evidence="5">
    <location>
        <begin position="325"/>
        <end position="346"/>
    </location>
</feature>
<evidence type="ECO:0000256" key="5">
    <source>
        <dbReference type="SAM" id="MobiDB-lite"/>
    </source>
</evidence>
<evidence type="ECO:0000256" key="2">
    <source>
        <dbReference type="ARBA" id="ARBA00039140"/>
    </source>
</evidence>